<dbReference type="PANTHER" id="PTHR30183">
    <property type="entry name" value="MOLYBDENUM TRANSPORT SYSTEM PERMEASE PROTEIN MODB"/>
    <property type="match status" value="1"/>
</dbReference>
<name>A0A381Q154_9ZZZZ</name>
<dbReference type="InterPro" id="IPR035906">
    <property type="entry name" value="MetI-like_sf"/>
</dbReference>
<keyword evidence="6 8" id="KW-1133">Transmembrane helix</keyword>
<evidence type="ECO:0000256" key="3">
    <source>
        <dbReference type="ARBA" id="ARBA00022475"/>
    </source>
</evidence>
<dbReference type="EMBL" id="UINC01001151">
    <property type="protein sequence ID" value="SUZ72604.1"/>
    <property type="molecule type" value="Genomic_DNA"/>
</dbReference>
<dbReference type="Pfam" id="PF00528">
    <property type="entry name" value="BPD_transp_1"/>
    <property type="match status" value="1"/>
</dbReference>
<evidence type="ECO:0000256" key="4">
    <source>
        <dbReference type="ARBA" id="ARBA00022505"/>
    </source>
</evidence>
<evidence type="ECO:0000256" key="2">
    <source>
        <dbReference type="ARBA" id="ARBA00022448"/>
    </source>
</evidence>
<dbReference type="SUPFAM" id="SSF161098">
    <property type="entry name" value="MetI-like"/>
    <property type="match status" value="1"/>
</dbReference>
<feature type="transmembrane region" description="Helical" evidence="8">
    <location>
        <begin position="12"/>
        <end position="35"/>
    </location>
</feature>
<keyword evidence="4" id="KW-0500">Molybdenum</keyword>
<feature type="transmembrane region" description="Helical" evidence="8">
    <location>
        <begin position="81"/>
        <end position="105"/>
    </location>
</feature>
<dbReference type="AlphaFoldDB" id="A0A381Q154"/>
<feature type="domain" description="ABC transmembrane type-1" evidence="9">
    <location>
        <begin position="9"/>
        <end position="210"/>
    </location>
</feature>
<evidence type="ECO:0000256" key="1">
    <source>
        <dbReference type="ARBA" id="ARBA00004651"/>
    </source>
</evidence>
<evidence type="ECO:0000256" key="8">
    <source>
        <dbReference type="SAM" id="Phobius"/>
    </source>
</evidence>
<accession>A0A381Q154</accession>
<dbReference type="InterPro" id="IPR049783">
    <property type="entry name" value="ABC_perm_TupB-like"/>
</dbReference>
<keyword evidence="7 8" id="KW-0472">Membrane</keyword>
<evidence type="ECO:0000313" key="10">
    <source>
        <dbReference type="EMBL" id="SUZ72604.1"/>
    </source>
</evidence>
<dbReference type="NCBIfam" id="TIGR02141">
    <property type="entry name" value="modB_ABC"/>
    <property type="match status" value="1"/>
</dbReference>
<sequence length="221" mass="23875">MPVEIWQISWFTILVASLATLIMMPFGIAVAWLLARWTFPGKTALETFVSLPLVLPPVATGLILLRLLARRGPVGRLLDNVGIEFLFTWKAVVLAMAVLGFPLLVRTARAGFEQVNQRYELVAQTLGASRLRVFFTVSLPLASRAVVAGILLAFSRSLGEFGATVMVAGSIPGGTRTLASGIYNYVEIGQDTNANSLLIISIILAFGAVWLSNHIARSANH</sequence>
<feature type="transmembrane region" description="Helical" evidence="8">
    <location>
        <begin position="197"/>
        <end position="216"/>
    </location>
</feature>
<reference evidence="10" key="1">
    <citation type="submission" date="2018-05" db="EMBL/GenBank/DDBJ databases">
        <authorList>
            <person name="Lanie J.A."/>
            <person name="Ng W.-L."/>
            <person name="Kazmierczak K.M."/>
            <person name="Andrzejewski T.M."/>
            <person name="Davidsen T.M."/>
            <person name="Wayne K.J."/>
            <person name="Tettelin H."/>
            <person name="Glass J.I."/>
            <person name="Rusch D."/>
            <person name="Podicherti R."/>
            <person name="Tsui H.-C.T."/>
            <person name="Winkler M.E."/>
        </authorList>
    </citation>
    <scope>NUCLEOTIDE SEQUENCE</scope>
</reference>
<dbReference type="GO" id="GO:0015098">
    <property type="term" value="F:molybdate ion transmembrane transporter activity"/>
    <property type="evidence" value="ECO:0007669"/>
    <property type="project" value="InterPro"/>
</dbReference>
<dbReference type="NCBIfam" id="NF038017">
    <property type="entry name" value="ABC_perm1"/>
    <property type="match status" value="1"/>
</dbReference>
<feature type="transmembrane region" description="Helical" evidence="8">
    <location>
        <begin position="47"/>
        <end position="69"/>
    </location>
</feature>
<keyword evidence="5 8" id="KW-0812">Transmembrane</keyword>
<dbReference type="InterPro" id="IPR011867">
    <property type="entry name" value="ModB_ABC"/>
</dbReference>
<evidence type="ECO:0000256" key="7">
    <source>
        <dbReference type="ARBA" id="ARBA00023136"/>
    </source>
</evidence>
<keyword evidence="3" id="KW-1003">Cell membrane</keyword>
<dbReference type="PROSITE" id="PS50928">
    <property type="entry name" value="ABC_TM1"/>
    <property type="match status" value="1"/>
</dbReference>
<keyword evidence="2" id="KW-0813">Transport</keyword>
<evidence type="ECO:0000256" key="5">
    <source>
        <dbReference type="ARBA" id="ARBA00022692"/>
    </source>
</evidence>
<protein>
    <recommendedName>
        <fullName evidence="9">ABC transmembrane type-1 domain-containing protein</fullName>
    </recommendedName>
</protein>
<dbReference type="CDD" id="cd06261">
    <property type="entry name" value="TM_PBP2"/>
    <property type="match status" value="1"/>
</dbReference>
<dbReference type="GO" id="GO:0005886">
    <property type="term" value="C:plasma membrane"/>
    <property type="evidence" value="ECO:0007669"/>
    <property type="project" value="UniProtKB-SubCell"/>
</dbReference>
<evidence type="ECO:0000256" key="6">
    <source>
        <dbReference type="ARBA" id="ARBA00022989"/>
    </source>
</evidence>
<dbReference type="Gene3D" id="1.10.3720.10">
    <property type="entry name" value="MetI-like"/>
    <property type="match status" value="1"/>
</dbReference>
<gene>
    <name evidence="10" type="ORF">METZ01_LOCUS25458</name>
</gene>
<evidence type="ECO:0000259" key="9">
    <source>
        <dbReference type="PROSITE" id="PS50928"/>
    </source>
</evidence>
<comment type="subcellular location">
    <subcellularLocation>
        <location evidence="1">Cell membrane</location>
        <topology evidence="1">Multi-pass membrane protein</topology>
    </subcellularLocation>
</comment>
<organism evidence="10">
    <name type="scientific">marine metagenome</name>
    <dbReference type="NCBI Taxonomy" id="408172"/>
    <lineage>
        <taxon>unclassified sequences</taxon>
        <taxon>metagenomes</taxon>
        <taxon>ecological metagenomes</taxon>
    </lineage>
</organism>
<proteinExistence type="predicted"/>
<dbReference type="InterPro" id="IPR000515">
    <property type="entry name" value="MetI-like"/>
</dbReference>
<dbReference type="PANTHER" id="PTHR30183:SF3">
    <property type="entry name" value="MOLYBDENUM TRANSPORT SYSTEM PERMEASE PROTEIN MODB"/>
    <property type="match status" value="1"/>
</dbReference>
<feature type="transmembrane region" description="Helical" evidence="8">
    <location>
        <begin position="133"/>
        <end position="154"/>
    </location>
</feature>